<dbReference type="STRING" id="1577474.GA0111570_102194"/>
<keyword evidence="3" id="KW-1185">Reference proteome</keyword>
<dbReference type="InterPro" id="IPR027417">
    <property type="entry name" value="P-loop_NTPase"/>
</dbReference>
<dbReference type="AlphaFoldDB" id="A0A1G6GEL3"/>
<feature type="domain" description="IstB-like ATP-binding" evidence="1">
    <location>
        <begin position="12"/>
        <end position="244"/>
    </location>
</feature>
<dbReference type="InterPro" id="IPR028350">
    <property type="entry name" value="DNAC/IstB-like"/>
</dbReference>
<accession>A0A1G6GEL3</accession>
<sequence length="250" mass="28174">MSALDMETKRKLREMGAADLADAFEAQDEALTMDLPFTERVRLAVDDAHGAFTDTKVAGLIRRAGLRYPHADLRALDLVEQRGINRTVLAELATCRFIAANRSVVLEGFTGSGKSYLASALARHACHHRIRAHVIRMPDLVEAWTLARDQTQGTTKFLRKYASFNLLVLDEWLLDQPDEATRTMLLELMERRHDTGSTVFATQYPKKDWHQRLGGGVRADAIMDRIVHTAIWINTGPINMRERAAQAQTH</sequence>
<dbReference type="EMBL" id="FMYF01000002">
    <property type="protein sequence ID" value="SDB80404.1"/>
    <property type="molecule type" value="Genomic_DNA"/>
</dbReference>
<dbReference type="Pfam" id="PF01695">
    <property type="entry name" value="IstB_IS21"/>
    <property type="match status" value="1"/>
</dbReference>
<evidence type="ECO:0000313" key="3">
    <source>
        <dbReference type="Proteomes" id="UP000199086"/>
    </source>
</evidence>
<reference evidence="2 3" key="1">
    <citation type="submission" date="2016-06" db="EMBL/GenBank/DDBJ databases">
        <authorList>
            <person name="Olsen C.W."/>
            <person name="Carey S."/>
            <person name="Hinshaw L."/>
            <person name="Karasin A.I."/>
        </authorList>
    </citation>
    <scope>NUCLEOTIDE SEQUENCE [LARGE SCALE GENOMIC DNA]</scope>
    <source>
        <strain evidence="2 3">LZ-22</strain>
    </source>
</reference>
<dbReference type="OrthoDB" id="9773429at2"/>
<dbReference type="Gene3D" id="3.40.50.300">
    <property type="entry name" value="P-loop containing nucleotide triphosphate hydrolases"/>
    <property type="match status" value="1"/>
</dbReference>
<organism evidence="2 3">
    <name type="scientific">Raineyella antarctica</name>
    <dbReference type="NCBI Taxonomy" id="1577474"/>
    <lineage>
        <taxon>Bacteria</taxon>
        <taxon>Bacillati</taxon>
        <taxon>Actinomycetota</taxon>
        <taxon>Actinomycetes</taxon>
        <taxon>Propionibacteriales</taxon>
        <taxon>Propionibacteriaceae</taxon>
        <taxon>Raineyella</taxon>
    </lineage>
</organism>
<dbReference type="PANTHER" id="PTHR30050:SF4">
    <property type="entry name" value="ATP-BINDING PROTEIN RV3427C IN INSERTION SEQUENCE-RELATED"/>
    <property type="match status" value="1"/>
</dbReference>
<evidence type="ECO:0000313" key="2">
    <source>
        <dbReference type="EMBL" id="SDB80404.1"/>
    </source>
</evidence>
<name>A0A1G6GEL3_9ACTN</name>
<gene>
    <name evidence="2" type="ORF">GA0111570_102194</name>
</gene>
<protein>
    <submittedName>
        <fullName evidence="2">DNA replication protein DnaC</fullName>
    </submittedName>
</protein>
<proteinExistence type="predicted"/>
<dbReference type="SUPFAM" id="SSF52540">
    <property type="entry name" value="P-loop containing nucleoside triphosphate hydrolases"/>
    <property type="match status" value="1"/>
</dbReference>
<evidence type="ECO:0000259" key="1">
    <source>
        <dbReference type="Pfam" id="PF01695"/>
    </source>
</evidence>
<dbReference type="RefSeq" id="WP_092606380.1">
    <property type="nucleotide sequence ID" value="NZ_FMYF01000002.1"/>
</dbReference>
<dbReference type="Proteomes" id="UP000199086">
    <property type="component" value="Unassembled WGS sequence"/>
</dbReference>
<dbReference type="GO" id="GO:0005524">
    <property type="term" value="F:ATP binding"/>
    <property type="evidence" value="ECO:0007669"/>
    <property type="project" value="InterPro"/>
</dbReference>
<dbReference type="CDD" id="cd00009">
    <property type="entry name" value="AAA"/>
    <property type="match status" value="1"/>
</dbReference>
<dbReference type="PIRSF" id="PIRSF003073">
    <property type="entry name" value="DNAC_TnpB_IstB"/>
    <property type="match status" value="1"/>
</dbReference>
<dbReference type="InterPro" id="IPR002611">
    <property type="entry name" value="IstB_ATP-bd"/>
</dbReference>
<dbReference type="GO" id="GO:0006260">
    <property type="term" value="P:DNA replication"/>
    <property type="evidence" value="ECO:0007669"/>
    <property type="project" value="TreeGrafter"/>
</dbReference>
<dbReference type="PANTHER" id="PTHR30050">
    <property type="entry name" value="CHROMOSOMAL REPLICATION INITIATOR PROTEIN DNAA"/>
    <property type="match status" value="1"/>
</dbReference>